<evidence type="ECO:0000313" key="1">
    <source>
        <dbReference type="EMBL" id="MBX63981.1"/>
    </source>
</evidence>
<reference evidence="1" key="1">
    <citation type="submission" date="2018-02" db="EMBL/GenBank/DDBJ databases">
        <title>Rhizophora mucronata_Transcriptome.</title>
        <authorList>
            <person name="Meera S.P."/>
            <person name="Sreeshan A."/>
            <person name="Augustine A."/>
        </authorList>
    </citation>
    <scope>NUCLEOTIDE SEQUENCE</scope>
    <source>
        <tissue evidence="1">Leaf</tissue>
    </source>
</reference>
<dbReference type="AlphaFoldDB" id="A0A2P2QAG2"/>
<dbReference type="EMBL" id="GGEC01083497">
    <property type="protein sequence ID" value="MBX63981.1"/>
    <property type="molecule type" value="Transcribed_RNA"/>
</dbReference>
<organism evidence="1">
    <name type="scientific">Rhizophora mucronata</name>
    <name type="common">Asiatic mangrove</name>
    <dbReference type="NCBI Taxonomy" id="61149"/>
    <lineage>
        <taxon>Eukaryota</taxon>
        <taxon>Viridiplantae</taxon>
        <taxon>Streptophyta</taxon>
        <taxon>Embryophyta</taxon>
        <taxon>Tracheophyta</taxon>
        <taxon>Spermatophyta</taxon>
        <taxon>Magnoliopsida</taxon>
        <taxon>eudicotyledons</taxon>
        <taxon>Gunneridae</taxon>
        <taxon>Pentapetalae</taxon>
        <taxon>rosids</taxon>
        <taxon>fabids</taxon>
        <taxon>Malpighiales</taxon>
        <taxon>Rhizophoraceae</taxon>
        <taxon>Rhizophora</taxon>
    </lineage>
</organism>
<name>A0A2P2QAG2_RHIMU</name>
<protein>
    <submittedName>
        <fullName evidence="1">Uncharacterized protein</fullName>
    </submittedName>
</protein>
<sequence length="28" mass="3216">MKKISKKPPHLTIIISTQKPTYHGDCCF</sequence>
<accession>A0A2P2QAG2</accession>
<proteinExistence type="predicted"/>